<keyword evidence="10" id="KW-1185">Reference proteome</keyword>
<dbReference type="PANTHER" id="PTHR13691">
    <property type="entry name" value="RIBOSOMAL PROTEIN L2"/>
    <property type="match status" value="1"/>
</dbReference>
<dbReference type="Pfam" id="PF03947">
    <property type="entry name" value="Ribosomal_L2_C"/>
    <property type="match status" value="1"/>
</dbReference>
<proteinExistence type="inferred from homology"/>
<dbReference type="SMART" id="SM01382">
    <property type="entry name" value="Ribosomal_L2_C"/>
    <property type="match status" value="1"/>
</dbReference>
<evidence type="ECO:0000256" key="2">
    <source>
        <dbReference type="ARBA" id="ARBA00022980"/>
    </source>
</evidence>
<evidence type="ECO:0000256" key="6">
    <source>
        <dbReference type="SAM" id="MobiDB-lite"/>
    </source>
</evidence>
<dbReference type="InterPro" id="IPR012340">
    <property type="entry name" value="NA-bd_OB-fold"/>
</dbReference>
<evidence type="ECO:0000313" key="10">
    <source>
        <dbReference type="Proteomes" id="UP000310639"/>
    </source>
</evidence>
<evidence type="ECO:0000313" key="9">
    <source>
        <dbReference type="EMBL" id="QCT42231.1"/>
    </source>
</evidence>
<dbReference type="InterPro" id="IPR022669">
    <property type="entry name" value="Ribosomal_uL2_C"/>
</dbReference>
<feature type="domain" description="Large ribosomal subunit protein uL2 C-terminal" evidence="7">
    <location>
        <begin position="123"/>
        <end position="252"/>
    </location>
</feature>
<accession>A0A4P9A361</accession>
<feature type="region of interest" description="Disordered" evidence="6">
    <location>
        <begin position="225"/>
        <end position="250"/>
    </location>
</feature>
<evidence type="ECO:0000256" key="5">
    <source>
        <dbReference type="ARBA" id="ARBA00035459"/>
    </source>
</evidence>
<dbReference type="GO" id="GO:0003723">
    <property type="term" value="F:RNA binding"/>
    <property type="evidence" value="ECO:0007669"/>
    <property type="project" value="InterPro"/>
</dbReference>
<dbReference type="GO" id="GO:0003735">
    <property type="term" value="F:structural constituent of ribosome"/>
    <property type="evidence" value="ECO:0007669"/>
    <property type="project" value="InterPro"/>
</dbReference>
<evidence type="ECO:0000256" key="3">
    <source>
        <dbReference type="ARBA" id="ARBA00023274"/>
    </source>
</evidence>
<feature type="compositionally biased region" description="Basic and acidic residues" evidence="6">
    <location>
        <begin position="228"/>
        <end position="238"/>
    </location>
</feature>
<feature type="domain" description="Large ribosomal subunit protein uL2 RNA-binding" evidence="8">
    <location>
        <begin position="42"/>
        <end position="117"/>
    </location>
</feature>
<dbReference type="Pfam" id="PF00181">
    <property type="entry name" value="Ribosomal_L2_N"/>
    <property type="match status" value="1"/>
</dbReference>
<dbReference type="InterPro" id="IPR014722">
    <property type="entry name" value="Rib_uL2_dom2"/>
</dbReference>
<dbReference type="Gene3D" id="4.10.950.10">
    <property type="entry name" value="Ribosomal protein L2, domain 3"/>
    <property type="match status" value="1"/>
</dbReference>
<dbReference type="GO" id="GO:0015934">
    <property type="term" value="C:large ribosomal subunit"/>
    <property type="evidence" value="ECO:0007669"/>
    <property type="project" value="InterPro"/>
</dbReference>
<dbReference type="NCBIfam" id="TIGR01171">
    <property type="entry name" value="rplB_bact"/>
    <property type="match status" value="1"/>
</dbReference>
<protein>
    <recommendedName>
        <fullName evidence="4">Large ribosomal subunit protein uL2</fullName>
    </recommendedName>
    <alternativeName>
        <fullName evidence="5">50S ribosomal protein L2</fullName>
    </alternativeName>
</protein>
<dbReference type="FunFam" id="2.30.30.30:FF:000001">
    <property type="entry name" value="50S ribosomal protein L2"/>
    <property type="match status" value="1"/>
</dbReference>
<comment type="similarity">
    <text evidence="1">Belongs to the universal ribosomal protein uL2 family.</text>
</comment>
<dbReference type="GO" id="GO:0002181">
    <property type="term" value="P:cytoplasmic translation"/>
    <property type="evidence" value="ECO:0007669"/>
    <property type="project" value="TreeGrafter"/>
</dbReference>
<feature type="region of interest" description="Disordered" evidence="6">
    <location>
        <begin position="1"/>
        <end position="22"/>
    </location>
</feature>
<dbReference type="Proteomes" id="UP000310639">
    <property type="component" value="Chromosome"/>
</dbReference>
<gene>
    <name evidence="9" type="primary">rplB</name>
    <name evidence="9" type="ORF">FBF37_01985</name>
</gene>
<keyword evidence="3" id="KW-0687">Ribonucleoprotein</keyword>
<dbReference type="InterPro" id="IPR005880">
    <property type="entry name" value="Ribosomal_uL2_bac/org-type"/>
</dbReference>
<dbReference type="Gene3D" id="2.30.30.30">
    <property type="match status" value="1"/>
</dbReference>
<dbReference type="KEGG" id="nft:FBF37_01985"/>
<dbReference type="GO" id="GO:0016740">
    <property type="term" value="F:transferase activity"/>
    <property type="evidence" value="ECO:0007669"/>
    <property type="project" value="InterPro"/>
</dbReference>
<keyword evidence="2 9" id="KW-0689">Ribosomal protein</keyword>
<dbReference type="InterPro" id="IPR022666">
    <property type="entry name" value="Ribosomal_uL2_RNA-bd_dom"/>
</dbReference>
<dbReference type="PIRSF" id="PIRSF002158">
    <property type="entry name" value="Ribosomal_L2"/>
    <property type="match status" value="1"/>
</dbReference>
<dbReference type="InterPro" id="IPR022671">
    <property type="entry name" value="Ribosomal_uL2_CS"/>
</dbReference>
<dbReference type="FunFam" id="4.10.950.10:FF:000001">
    <property type="entry name" value="50S ribosomal protein L2"/>
    <property type="match status" value="1"/>
</dbReference>
<dbReference type="InterPro" id="IPR002171">
    <property type="entry name" value="Ribosomal_uL2"/>
</dbReference>
<evidence type="ECO:0000259" key="8">
    <source>
        <dbReference type="SMART" id="SM01383"/>
    </source>
</evidence>
<reference evidence="9 10" key="1">
    <citation type="submission" date="2019-04" db="EMBL/GenBank/DDBJ databases">
        <title>Saccharibacteria TM7 genomes.</title>
        <authorList>
            <person name="Bor B."/>
            <person name="He X."/>
            <person name="Chen T."/>
            <person name="Dewhirst F.E."/>
        </authorList>
    </citation>
    <scope>NUCLEOTIDE SEQUENCE [LARGE SCALE GENOMIC DNA]</scope>
    <source>
        <strain evidence="9 10">BB001</strain>
    </source>
</reference>
<dbReference type="SUPFAM" id="SSF50249">
    <property type="entry name" value="Nucleic acid-binding proteins"/>
    <property type="match status" value="1"/>
</dbReference>
<dbReference type="PROSITE" id="PS00467">
    <property type="entry name" value="RIBOSOMAL_L2"/>
    <property type="match status" value="1"/>
</dbReference>
<dbReference type="RefSeq" id="WP_138078979.1">
    <property type="nucleotide sequence ID" value="NZ_CP040004.1"/>
</dbReference>
<evidence type="ECO:0000259" key="7">
    <source>
        <dbReference type="SMART" id="SM01382"/>
    </source>
</evidence>
<dbReference type="InterPro" id="IPR014726">
    <property type="entry name" value="Ribosomal_uL2_dom3"/>
</dbReference>
<dbReference type="SMART" id="SM01383">
    <property type="entry name" value="Ribosomal_L2"/>
    <property type="match status" value="1"/>
</dbReference>
<dbReference type="AlphaFoldDB" id="A0A4P9A361"/>
<dbReference type="InterPro" id="IPR008991">
    <property type="entry name" value="Translation_prot_SH3-like_sf"/>
</dbReference>
<evidence type="ECO:0000256" key="4">
    <source>
        <dbReference type="ARBA" id="ARBA00035242"/>
    </source>
</evidence>
<name>A0A4P9A361_9BACT</name>
<dbReference type="Gene3D" id="2.40.50.140">
    <property type="entry name" value="Nucleic acid-binding proteins"/>
    <property type="match status" value="1"/>
</dbReference>
<sequence length="279" mass="30579">MPVKAYNPTTPARRGMTSQDLSDITTRKPLKSLIKAKKQNAGRNNQGRITVRHRGGGVRRHYRLVNHNLPAGLTLTVEEIEYDPNRSARIARVKDQYNLYHYVLADTSMVKGKTIQTGEEAPIDASNRLPLSAIPVGTMIYAIELTAGKGAQMVRAAGAKAQLMAKEGNYATIKLPSGEVRKVRLEATAAIGTVGNVQHQNVKIGSAGRRRRKGIRPTVRGVVMNAADHPHGGGDGGRHGTGKAPRTPWGQLTLGYRTRRRKGSNKLIVRTRHDAKRKR</sequence>
<dbReference type="EMBL" id="CP040004">
    <property type="protein sequence ID" value="QCT42231.1"/>
    <property type="molecule type" value="Genomic_DNA"/>
</dbReference>
<evidence type="ECO:0000256" key="1">
    <source>
        <dbReference type="ARBA" id="ARBA00005636"/>
    </source>
</evidence>
<dbReference type="SUPFAM" id="SSF50104">
    <property type="entry name" value="Translation proteins SH3-like domain"/>
    <property type="match status" value="1"/>
</dbReference>
<organism evidence="9 10">
    <name type="scientific">Candidatus Nanosynbacter featherlites</name>
    <dbReference type="NCBI Taxonomy" id="2572088"/>
    <lineage>
        <taxon>Bacteria</taxon>
        <taxon>Candidatus Saccharimonadota</taxon>
        <taxon>Candidatus Saccharimonadia</taxon>
        <taxon>Candidatus Nanosynbacterales</taxon>
        <taxon>Candidatus Nanosynbacteraceae</taxon>
        <taxon>Candidatus Nanosynbacter</taxon>
    </lineage>
</organism>
<dbReference type="PANTHER" id="PTHR13691:SF5">
    <property type="entry name" value="LARGE RIBOSOMAL SUBUNIT PROTEIN UL2M"/>
    <property type="match status" value="1"/>
</dbReference>
<dbReference type="OrthoDB" id="9778722at2"/>